<reference evidence="1" key="1">
    <citation type="submission" date="2018-02" db="EMBL/GenBank/DDBJ databases">
        <authorList>
            <person name="Cohen D.B."/>
            <person name="Kent A.D."/>
        </authorList>
    </citation>
    <scope>NUCLEOTIDE SEQUENCE</scope>
</reference>
<evidence type="ECO:0000313" key="1">
    <source>
        <dbReference type="EMBL" id="SPD30057.1"/>
    </source>
</evidence>
<proteinExistence type="predicted"/>
<accession>A0A2N9IXG5</accession>
<name>A0A2N9IXG5_FAGSY</name>
<protein>
    <submittedName>
        <fullName evidence="1">Uncharacterized protein</fullName>
    </submittedName>
</protein>
<dbReference type="AlphaFoldDB" id="A0A2N9IXG5"/>
<sequence length="63" mass="7246">MKRRGFAGWKRGGCRRGAQNHVNLVALSQVDSARLVCVDWGEERQRVIEWDRPLVKVGESLRL</sequence>
<dbReference type="EMBL" id="OIVN01006299">
    <property type="protein sequence ID" value="SPD30057.1"/>
    <property type="molecule type" value="Genomic_DNA"/>
</dbReference>
<organism evidence="1">
    <name type="scientific">Fagus sylvatica</name>
    <name type="common">Beechnut</name>
    <dbReference type="NCBI Taxonomy" id="28930"/>
    <lineage>
        <taxon>Eukaryota</taxon>
        <taxon>Viridiplantae</taxon>
        <taxon>Streptophyta</taxon>
        <taxon>Embryophyta</taxon>
        <taxon>Tracheophyta</taxon>
        <taxon>Spermatophyta</taxon>
        <taxon>Magnoliopsida</taxon>
        <taxon>eudicotyledons</taxon>
        <taxon>Gunneridae</taxon>
        <taxon>Pentapetalae</taxon>
        <taxon>rosids</taxon>
        <taxon>fabids</taxon>
        <taxon>Fagales</taxon>
        <taxon>Fagaceae</taxon>
        <taxon>Fagus</taxon>
    </lineage>
</organism>
<gene>
    <name evidence="1" type="ORF">FSB_LOCUS57939</name>
</gene>